<protein>
    <submittedName>
        <fullName evidence="1">Uncharacterized protein</fullName>
    </submittedName>
</protein>
<dbReference type="RefSeq" id="WP_338203539.1">
    <property type="nucleotide sequence ID" value="NZ_JAEKNR010000176.1"/>
</dbReference>
<sequence>MVGGSVRADLKEKMAALKDALFTATPQVGALAWPGPRERCRTMRK</sequence>
<organism evidence="1 2">
    <name type="scientific">Candidatus Nephthysia bennettiae</name>
    <dbReference type="NCBI Taxonomy" id="3127016"/>
    <lineage>
        <taxon>Bacteria</taxon>
        <taxon>Bacillati</taxon>
        <taxon>Candidatus Dormiibacterota</taxon>
        <taxon>Candidatus Dormibacteria</taxon>
        <taxon>Candidatus Dormibacterales</taxon>
        <taxon>Candidatus Dormibacteraceae</taxon>
        <taxon>Candidatus Nephthysia</taxon>
    </lineage>
</organism>
<reference evidence="1" key="1">
    <citation type="submission" date="2020-10" db="EMBL/GenBank/DDBJ databases">
        <title>Ca. Dormibacterota MAGs.</title>
        <authorList>
            <person name="Montgomery K."/>
        </authorList>
    </citation>
    <scope>NUCLEOTIDE SEQUENCE [LARGE SCALE GENOMIC DNA]</scope>
    <source>
        <strain evidence="1">SC8812_S17_10</strain>
    </source>
</reference>
<proteinExistence type="predicted"/>
<evidence type="ECO:0000313" key="2">
    <source>
        <dbReference type="Proteomes" id="UP000612893"/>
    </source>
</evidence>
<dbReference type="AlphaFoldDB" id="A0A934N456"/>
<gene>
    <name evidence="1" type="ORF">JF922_17705</name>
</gene>
<name>A0A934N456_9BACT</name>
<dbReference type="EMBL" id="JAEKNR010000176">
    <property type="protein sequence ID" value="MBJ7599900.1"/>
    <property type="molecule type" value="Genomic_DNA"/>
</dbReference>
<accession>A0A934N456</accession>
<keyword evidence="2" id="KW-1185">Reference proteome</keyword>
<comment type="caution">
    <text evidence="1">The sequence shown here is derived from an EMBL/GenBank/DDBJ whole genome shotgun (WGS) entry which is preliminary data.</text>
</comment>
<dbReference type="Proteomes" id="UP000612893">
    <property type="component" value="Unassembled WGS sequence"/>
</dbReference>
<evidence type="ECO:0000313" key="1">
    <source>
        <dbReference type="EMBL" id="MBJ7599900.1"/>
    </source>
</evidence>